<evidence type="ECO:0000313" key="2">
    <source>
        <dbReference type="EMBL" id="KAH9413199.1"/>
    </source>
</evidence>
<evidence type="ECO:0000256" key="1">
    <source>
        <dbReference type="SAM" id="SignalP"/>
    </source>
</evidence>
<dbReference type="Proteomes" id="UP000887458">
    <property type="component" value="Unassembled WGS sequence"/>
</dbReference>
<dbReference type="EMBL" id="NJHN03000123">
    <property type="protein sequence ID" value="KAH9413199.1"/>
    <property type="molecule type" value="Genomic_DNA"/>
</dbReference>
<accession>A0ABQ8ISD2</accession>
<sequence length="59" mass="7294">MIIAWFPQLLFFFFEFRLRIVHEFDYNDDHDDAKKTFLVSQNKFVVKVGRPKKRNIMKK</sequence>
<keyword evidence="1" id="KW-0732">Signal</keyword>
<reference evidence="2 3" key="1">
    <citation type="journal article" date="2018" name="J. Allergy Clin. Immunol.">
        <title>High-quality assembly of Dermatophagoides pteronyssinus genome and transcriptome reveals a wide range of novel allergens.</title>
        <authorList>
            <person name="Liu X.Y."/>
            <person name="Yang K.Y."/>
            <person name="Wang M.Q."/>
            <person name="Kwok J.S."/>
            <person name="Zeng X."/>
            <person name="Yang Z."/>
            <person name="Xiao X.J."/>
            <person name="Lau C.P."/>
            <person name="Li Y."/>
            <person name="Huang Z.M."/>
            <person name="Ba J.G."/>
            <person name="Yim A.K."/>
            <person name="Ouyang C.Y."/>
            <person name="Ngai S.M."/>
            <person name="Chan T.F."/>
            <person name="Leung E.L."/>
            <person name="Liu L."/>
            <person name="Liu Z.G."/>
            <person name="Tsui S.K."/>
        </authorList>
    </citation>
    <scope>NUCLEOTIDE SEQUENCE [LARGE SCALE GENOMIC DNA]</scope>
    <source>
        <strain evidence="2">Derp</strain>
    </source>
</reference>
<protein>
    <submittedName>
        <fullName evidence="2">Uncharacterized protein</fullName>
    </submittedName>
</protein>
<comment type="caution">
    <text evidence="2">The sequence shown here is derived from an EMBL/GenBank/DDBJ whole genome shotgun (WGS) entry which is preliminary data.</text>
</comment>
<name>A0ABQ8ISD2_DERPT</name>
<organism evidence="2 3">
    <name type="scientific">Dermatophagoides pteronyssinus</name>
    <name type="common">European house dust mite</name>
    <dbReference type="NCBI Taxonomy" id="6956"/>
    <lineage>
        <taxon>Eukaryota</taxon>
        <taxon>Metazoa</taxon>
        <taxon>Ecdysozoa</taxon>
        <taxon>Arthropoda</taxon>
        <taxon>Chelicerata</taxon>
        <taxon>Arachnida</taxon>
        <taxon>Acari</taxon>
        <taxon>Acariformes</taxon>
        <taxon>Sarcoptiformes</taxon>
        <taxon>Astigmata</taxon>
        <taxon>Psoroptidia</taxon>
        <taxon>Analgoidea</taxon>
        <taxon>Pyroglyphidae</taxon>
        <taxon>Dermatophagoidinae</taxon>
        <taxon>Dermatophagoides</taxon>
    </lineage>
</organism>
<proteinExistence type="predicted"/>
<reference evidence="2 3" key="2">
    <citation type="journal article" date="2022" name="Mol. Biol. Evol.">
        <title>Comparative Genomics Reveals Insights into the Divergent Evolution of Astigmatic Mites and Household Pest Adaptations.</title>
        <authorList>
            <person name="Xiong Q."/>
            <person name="Wan A.T."/>
            <person name="Liu X."/>
            <person name="Fung C.S."/>
            <person name="Xiao X."/>
            <person name="Malainual N."/>
            <person name="Hou J."/>
            <person name="Wang L."/>
            <person name="Wang M."/>
            <person name="Yang K.Y."/>
            <person name="Cui Y."/>
            <person name="Leung E.L."/>
            <person name="Nong W."/>
            <person name="Shin S.K."/>
            <person name="Au S.W."/>
            <person name="Jeong K.Y."/>
            <person name="Chew F.T."/>
            <person name="Hui J.H."/>
            <person name="Leung T.F."/>
            <person name="Tungtrongchitr A."/>
            <person name="Zhong N."/>
            <person name="Liu Z."/>
            <person name="Tsui S.K."/>
        </authorList>
    </citation>
    <scope>NUCLEOTIDE SEQUENCE [LARGE SCALE GENOMIC DNA]</scope>
    <source>
        <strain evidence="2">Derp</strain>
    </source>
</reference>
<keyword evidence="3" id="KW-1185">Reference proteome</keyword>
<feature type="signal peptide" evidence="1">
    <location>
        <begin position="1"/>
        <end position="23"/>
    </location>
</feature>
<feature type="chain" id="PRO_5046064664" evidence="1">
    <location>
        <begin position="24"/>
        <end position="59"/>
    </location>
</feature>
<gene>
    <name evidence="2" type="ORF">DERP_006885</name>
</gene>
<evidence type="ECO:0000313" key="3">
    <source>
        <dbReference type="Proteomes" id="UP000887458"/>
    </source>
</evidence>